<feature type="compositionally biased region" description="Basic and acidic residues" evidence="1">
    <location>
        <begin position="261"/>
        <end position="280"/>
    </location>
</feature>
<keyword evidence="2" id="KW-1185">Reference proteome</keyword>
<reference evidence="3" key="1">
    <citation type="submission" date="2025-08" db="UniProtKB">
        <authorList>
            <consortium name="RefSeq"/>
        </authorList>
    </citation>
    <scope>IDENTIFICATION</scope>
    <source>
        <tissue evidence="3">Gonads</tissue>
    </source>
</reference>
<dbReference type="InterPro" id="IPR036748">
    <property type="entry name" value="MTH938-like_sf"/>
</dbReference>
<dbReference type="KEGG" id="lak:106162088"/>
<sequence>MPLCKGKTVLCTLAAFRRQILQHNVRCYSSPRDTLGSVGMMSRGHVSDLDLDGQEWRSSQEIINLNQDFLMIKGFNNQGFILNNGIRVLGSVAMFPKTILHWNVYSPQEITEESLSLFVNLQPSLDMLVLGIGDEGSQVDLKVINYLKKKRIGVEFTTTYRAVPLYNFLVSEGRYVAGAFIPGEEVPSMRARVMLENVDNAEDVDGQINQKLEAVEMNIKNLTSDSILQGRLEKDKTDLEQRKAIMEERKQTLRDRKKQHRIEGEKNTSDKDKDKTDEDR</sequence>
<dbReference type="OrthoDB" id="20681at2759"/>
<dbReference type="STRING" id="7574.A0A1S3I8U4"/>
<evidence type="ECO:0000313" key="3">
    <source>
        <dbReference type="RefSeq" id="XP_013394672.1"/>
    </source>
</evidence>
<dbReference type="OMA" id="AVEMNIK"/>
<evidence type="ECO:0000256" key="1">
    <source>
        <dbReference type="SAM" id="MobiDB-lite"/>
    </source>
</evidence>
<dbReference type="Gene3D" id="3.40.1230.10">
    <property type="entry name" value="MTH938-like"/>
    <property type="match status" value="1"/>
</dbReference>
<evidence type="ECO:0000313" key="2">
    <source>
        <dbReference type="Proteomes" id="UP000085678"/>
    </source>
</evidence>
<dbReference type="GeneID" id="106162088"/>
<dbReference type="PANTHER" id="PTHR21192:SF2">
    <property type="entry name" value="NADH DEHYDROGENASE [UBIQUINONE] 1 ALPHA SUBCOMPLEX ASSEMBLY FACTOR 3"/>
    <property type="match status" value="1"/>
</dbReference>
<gene>
    <name evidence="3" type="primary">LOC106162088</name>
</gene>
<dbReference type="PANTHER" id="PTHR21192">
    <property type="entry name" value="NUCLEAR PROTEIN E3-3"/>
    <property type="match status" value="1"/>
</dbReference>
<name>A0A1S3I8U4_LINAN</name>
<proteinExistence type="predicted"/>
<protein>
    <submittedName>
        <fullName evidence="3">Uncharacterized protein LOC106162088</fullName>
    </submittedName>
</protein>
<feature type="compositionally biased region" description="Basic and acidic residues" evidence="1">
    <location>
        <begin position="238"/>
        <end position="254"/>
    </location>
</feature>
<dbReference type="Proteomes" id="UP000085678">
    <property type="component" value="Unplaced"/>
</dbReference>
<dbReference type="InterPro" id="IPR007523">
    <property type="entry name" value="NDUFAF3/AAMDC"/>
</dbReference>
<dbReference type="SUPFAM" id="SSF64076">
    <property type="entry name" value="MTH938-like"/>
    <property type="match status" value="1"/>
</dbReference>
<dbReference type="Pfam" id="PF04430">
    <property type="entry name" value="DUF498"/>
    <property type="match status" value="1"/>
</dbReference>
<dbReference type="RefSeq" id="XP_013394672.1">
    <property type="nucleotide sequence ID" value="XM_013539218.1"/>
</dbReference>
<dbReference type="GO" id="GO:0005743">
    <property type="term" value="C:mitochondrial inner membrane"/>
    <property type="evidence" value="ECO:0007669"/>
    <property type="project" value="TreeGrafter"/>
</dbReference>
<dbReference type="GO" id="GO:0032981">
    <property type="term" value="P:mitochondrial respiratory chain complex I assembly"/>
    <property type="evidence" value="ECO:0007669"/>
    <property type="project" value="TreeGrafter"/>
</dbReference>
<accession>A0A1S3I8U4</accession>
<dbReference type="InParanoid" id="A0A1S3I8U4"/>
<dbReference type="AlphaFoldDB" id="A0A1S3I8U4"/>
<feature type="region of interest" description="Disordered" evidence="1">
    <location>
        <begin position="238"/>
        <end position="280"/>
    </location>
</feature>
<organism evidence="2 3">
    <name type="scientific">Lingula anatina</name>
    <name type="common">Brachiopod</name>
    <name type="synonym">Lingula unguis</name>
    <dbReference type="NCBI Taxonomy" id="7574"/>
    <lineage>
        <taxon>Eukaryota</taxon>
        <taxon>Metazoa</taxon>
        <taxon>Spiralia</taxon>
        <taxon>Lophotrochozoa</taxon>
        <taxon>Brachiopoda</taxon>
        <taxon>Linguliformea</taxon>
        <taxon>Lingulata</taxon>
        <taxon>Lingulida</taxon>
        <taxon>Linguloidea</taxon>
        <taxon>Lingulidae</taxon>
        <taxon>Lingula</taxon>
    </lineage>
</organism>